<name>A0A086LFX8_TOXGO</name>
<proteinExistence type="predicted"/>
<dbReference type="AlphaFoldDB" id="A0A086LFX8"/>
<evidence type="ECO:0000313" key="1">
    <source>
        <dbReference type="EMBL" id="KFG55546.1"/>
    </source>
</evidence>
<dbReference type="EMBL" id="AEYH02000267">
    <property type="protein sequence ID" value="KFG55546.1"/>
    <property type="molecule type" value="Genomic_DNA"/>
</dbReference>
<reference evidence="1 2" key="1">
    <citation type="submission" date="2014-07" db="EMBL/GenBank/DDBJ databases">
        <authorList>
            <person name="Sibley D."/>
            <person name="Venepally P."/>
            <person name="Karamycheva S."/>
            <person name="Hadjithomas M."/>
            <person name="Khan A."/>
            <person name="Brunk B."/>
            <person name="Roos D."/>
            <person name="Caler E."/>
            <person name="Lorenzi H."/>
        </authorList>
    </citation>
    <scope>NUCLEOTIDE SEQUENCE [LARGE SCALE GENOMIC DNA]</scope>
    <source>
        <strain evidence="1 2">FOU</strain>
    </source>
</reference>
<gene>
    <name evidence="1" type="ORF">TGFOU_230030B</name>
</gene>
<dbReference type="VEuPathDB" id="ToxoDB:TGFOU_230030B"/>
<accession>A0A086LFX8</accession>
<sequence>SSRNARLFPAPSWSSQPHSLSSAALYWASSPSAVHSAAASTAPHGSLGRVSACSALPSSSTRDIGSVLVSCGTDRSLCVFTDSPVTEEASEPRNSRDSSLRLLLQHRLPYKPNCMVCASSCAVAGCSCQLHVPSLSRSAARSGKSGRCCSGTACSGSLCGNANPAALRCYVGDVSKDIRVFEFPC</sequence>
<evidence type="ECO:0000313" key="2">
    <source>
        <dbReference type="Proteomes" id="UP000028838"/>
    </source>
</evidence>
<feature type="non-terminal residue" evidence="1">
    <location>
        <position position="1"/>
    </location>
</feature>
<comment type="caution">
    <text evidence="1">The sequence shown here is derived from an EMBL/GenBank/DDBJ whole genome shotgun (WGS) entry which is preliminary data.</text>
</comment>
<organism evidence="1 2">
    <name type="scientific">Toxoplasma gondii FOU</name>
    <dbReference type="NCBI Taxonomy" id="943167"/>
    <lineage>
        <taxon>Eukaryota</taxon>
        <taxon>Sar</taxon>
        <taxon>Alveolata</taxon>
        <taxon>Apicomplexa</taxon>
        <taxon>Conoidasida</taxon>
        <taxon>Coccidia</taxon>
        <taxon>Eucoccidiorida</taxon>
        <taxon>Eimeriorina</taxon>
        <taxon>Sarcocystidae</taxon>
        <taxon>Toxoplasma</taxon>
    </lineage>
</organism>
<protein>
    <submittedName>
        <fullName evidence="1">WD domain, G-beta repeat-containing protein</fullName>
    </submittedName>
</protein>
<dbReference type="Proteomes" id="UP000028838">
    <property type="component" value="Unassembled WGS sequence"/>
</dbReference>